<dbReference type="KEGG" id="afx:JZ786_21690"/>
<dbReference type="Pfam" id="PF11148">
    <property type="entry name" value="DUF2922"/>
    <property type="match status" value="1"/>
</dbReference>
<gene>
    <name evidence="1" type="ORF">JZ786_21690</name>
</gene>
<dbReference type="Proteomes" id="UP000663505">
    <property type="component" value="Chromosome"/>
</dbReference>
<keyword evidence="2" id="KW-1185">Reference proteome</keyword>
<dbReference type="EMBL" id="CP071182">
    <property type="protein sequence ID" value="QSO46995.1"/>
    <property type="molecule type" value="Genomic_DNA"/>
</dbReference>
<evidence type="ECO:0000313" key="1">
    <source>
        <dbReference type="EMBL" id="QSO46995.1"/>
    </source>
</evidence>
<reference evidence="1 2" key="1">
    <citation type="submission" date="2021-02" db="EMBL/GenBank/DDBJ databases">
        <title>Alicyclobacillus curvatus sp. nov. and Alicyclobacillus mengziensis sp. nov., two acidophilic bacteria isolated from acid mine drainage.</title>
        <authorList>
            <person name="Huang Y."/>
        </authorList>
    </citation>
    <scope>NUCLEOTIDE SEQUENCE [LARGE SCALE GENOMIC DNA]</scope>
    <source>
        <strain evidence="1 2">S30H14</strain>
    </source>
</reference>
<name>A0A9X7VYP1_9BACL</name>
<protein>
    <submittedName>
        <fullName evidence="1">DUF2922 domain-containing protein</fullName>
    </submittedName>
</protein>
<dbReference type="InterPro" id="IPR021321">
    <property type="entry name" value="DUF2922"/>
</dbReference>
<organism evidence="1 2">
    <name type="scientific">Alicyclobacillus mengziensis</name>
    <dbReference type="NCBI Taxonomy" id="2931921"/>
    <lineage>
        <taxon>Bacteria</taxon>
        <taxon>Bacillati</taxon>
        <taxon>Bacillota</taxon>
        <taxon>Bacilli</taxon>
        <taxon>Bacillales</taxon>
        <taxon>Alicyclobacillaceae</taxon>
        <taxon>Alicyclobacillus</taxon>
    </lineage>
</organism>
<accession>A0A9X7VYP1</accession>
<dbReference type="RefSeq" id="WP_206656356.1">
    <property type="nucleotide sequence ID" value="NZ_CP071182.1"/>
</dbReference>
<sequence>MATKVSLQMDFLTDQNKKVRITVQNPVQPLDNSAVNNVMDLIVAKGIFAFPQGLIVKKVGATEVQTDSTAIV</sequence>
<proteinExistence type="predicted"/>
<evidence type="ECO:0000313" key="2">
    <source>
        <dbReference type="Proteomes" id="UP000663505"/>
    </source>
</evidence>
<dbReference type="AlphaFoldDB" id="A0A9X7VYP1"/>